<evidence type="ECO:0000256" key="4">
    <source>
        <dbReference type="ARBA" id="ARBA00023136"/>
    </source>
</evidence>
<dbReference type="Gene3D" id="1.20.1250.20">
    <property type="entry name" value="MFS general substrate transporter like domains"/>
    <property type="match status" value="1"/>
</dbReference>
<keyword evidence="3" id="KW-1133">Transmembrane helix</keyword>
<name>Q2QUP0_ORYSJ</name>
<proteinExistence type="predicted"/>
<dbReference type="GO" id="GO:0016020">
    <property type="term" value="C:membrane"/>
    <property type="evidence" value="ECO:0007669"/>
    <property type="project" value="UniProtKB-SubCell"/>
</dbReference>
<keyword evidence="4" id="KW-0472">Membrane</keyword>
<comment type="subcellular location">
    <subcellularLocation>
        <location evidence="1">Membrane</location>
        <topology evidence="1">Multi-pass membrane protein</topology>
    </subcellularLocation>
</comment>
<dbReference type="InterPro" id="IPR036259">
    <property type="entry name" value="MFS_trans_sf"/>
</dbReference>
<evidence type="ECO:0000256" key="5">
    <source>
        <dbReference type="SAM" id="MobiDB-lite"/>
    </source>
</evidence>
<feature type="compositionally biased region" description="Low complexity" evidence="5">
    <location>
        <begin position="50"/>
        <end position="70"/>
    </location>
</feature>
<keyword evidence="2" id="KW-0812">Transmembrane</keyword>
<evidence type="ECO:0000313" key="6">
    <source>
        <dbReference type="EMBL" id="ABA97296.1"/>
    </source>
</evidence>
<reference evidence="6" key="2">
    <citation type="submission" date="2005-04" db="EMBL/GenBank/DDBJ databases">
        <authorList>
            <person name="Buell C.R."/>
            <person name="Wing R.A."/>
            <person name="McCombie W.A."/>
            <person name="Ouyang S."/>
        </authorList>
    </citation>
    <scope>NUCLEOTIDE SEQUENCE</scope>
</reference>
<evidence type="ECO:0000256" key="1">
    <source>
        <dbReference type="ARBA" id="ARBA00004141"/>
    </source>
</evidence>
<dbReference type="AlphaFoldDB" id="Q2QUP0"/>
<reference evidence="6" key="1">
    <citation type="journal article" date="2005" name="BMC Biol.">
        <title>The sequence of rice chromosomes 11 and 12, rich in disease resistance genes and recent gene duplications.</title>
        <authorList>
            <consortium name="The rice chromosomes 11 and 12 sequencing consortia"/>
        </authorList>
    </citation>
    <scope>NUCLEOTIDE SEQUENCE [LARGE SCALE GENOMIC DNA]</scope>
</reference>
<evidence type="ECO:0000256" key="2">
    <source>
        <dbReference type="ARBA" id="ARBA00022692"/>
    </source>
</evidence>
<dbReference type="InterPro" id="IPR000109">
    <property type="entry name" value="POT_fam"/>
</dbReference>
<evidence type="ECO:0000256" key="3">
    <source>
        <dbReference type="ARBA" id="ARBA00022989"/>
    </source>
</evidence>
<gene>
    <name evidence="6" type="ordered locus">LOC_Os12g15600</name>
</gene>
<feature type="region of interest" description="Disordered" evidence="5">
    <location>
        <begin position="50"/>
        <end position="74"/>
    </location>
</feature>
<organism evidence="6">
    <name type="scientific">Oryza sativa subsp. japonica</name>
    <name type="common">Rice</name>
    <dbReference type="NCBI Taxonomy" id="39947"/>
    <lineage>
        <taxon>Eukaryota</taxon>
        <taxon>Viridiplantae</taxon>
        <taxon>Streptophyta</taxon>
        <taxon>Embryophyta</taxon>
        <taxon>Tracheophyta</taxon>
        <taxon>Spermatophyta</taxon>
        <taxon>Magnoliopsida</taxon>
        <taxon>Liliopsida</taxon>
        <taxon>Poales</taxon>
        <taxon>Poaceae</taxon>
        <taxon>BOP clade</taxon>
        <taxon>Oryzoideae</taxon>
        <taxon>Oryzeae</taxon>
        <taxon>Oryzinae</taxon>
        <taxon>Oryza</taxon>
        <taxon>Oryza sativa</taxon>
    </lineage>
</organism>
<protein>
    <submittedName>
        <fullName evidence="6">Uncharacterized protein</fullName>
    </submittedName>
</protein>
<feature type="compositionally biased region" description="Basic and acidic residues" evidence="5">
    <location>
        <begin position="9"/>
        <end position="20"/>
    </location>
</feature>
<dbReference type="Pfam" id="PF00854">
    <property type="entry name" value="PTR2"/>
    <property type="match status" value="1"/>
</dbReference>
<reference evidence="6" key="3">
    <citation type="submission" date="2006-01" db="EMBL/GenBank/DDBJ databases">
        <authorList>
            <person name="Buell R."/>
        </authorList>
    </citation>
    <scope>NUCLEOTIDE SEQUENCE</scope>
</reference>
<dbReference type="GO" id="GO:0022857">
    <property type="term" value="F:transmembrane transporter activity"/>
    <property type="evidence" value="ECO:0007669"/>
    <property type="project" value="InterPro"/>
</dbReference>
<feature type="region of interest" description="Disordered" evidence="5">
    <location>
        <begin position="1"/>
        <end position="20"/>
    </location>
</feature>
<dbReference type="EMBL" id="DP000011">
    <property type="protein sequence ID" value="ABA97296.1"/>
    <property type="molecule type" value="Genomic_DNA"/>
</dbReference>
<accession>Q2QUP0</accession>
<sequence>MARRGGARRPGEEGGGARRLGKEECAAFVGALNGAVLPVPCEHLLPRDAAGAAPRRPATAAPSWPRSSSPQIRPTVENWKSASPIDALPGPDDGGSSNAKLLEKDIRGGASSWCWVRREAVCSGRARRSNSDPDVTIEDVGGGGGDLVVQPAIRRRPVRPEHGVCPEGSPFAGVVRVTVAAPSDVDEYLFRTRHASGGGGVVSRLPYTNQFRFLDKAVIVVDAKSEVGADGHPKCILRILPVWLTCIVYYVVFAQTNTYVILQATQSDRHLGMFDDDDG</sequence>